<dbReference type="AlphaFoldDB" id="U7VAR9"/>
<dbReference type="Pfam" id="PF01547">
    <property type="entry name" value="SBP_bac_1"/>
    <property type="match status" value="1"/>
</dbReference>
<dbReference type="PROSITE" id="PS51257">
    <property type="entry name" value="PROKAR_LIPOPROTEIN"/>
    <property type="match status" value="1"/>
</dbReference>
<dbReference type="STRING" id="1319815.HMPREF0202_02215"/>
<dbReference type="EMBL" id="AXZF01000101">
    <property type="protein sequence ID" value="ERT67893.1"/>
    <property type="molecule type" value="Genomic_DNA"/>
</dbReference>
<dbReference type="RefSeq" id="WP_023051747.1">
    <property type="nucleotide sequence ID" value="NZ_CP173062.2"/>
</dbReference>
<organism evidence="1 2">
    <name type="scientific">Cetobacterium somerae ATCC BAA-474</name>
    <dbReference type="NCBI Taxonomy" id="1319815"/>
    <lineage>
        <taxon>Bacteria</taxon>
        <taxon>Fusobacteriati</taxon>
        <taxon>Fusobacteriota</taxon>
        <taxon>Fusobacteriia</taxon>
        <taxon>Fusobacteriales</taxon>
        <taxon>Fusobacteriaceae</taxon>
        <taxon>Cetobacterium</taxon>
    </lineage>
</organism>
<proteinExistence type="predicted"/>
<dbReference type="Gene3D" id="3.40.190.10">
    <property type="entry name" value="Periplasmic binding protein-like II"/>
    <property type="match status" value="2"/>
</dbReference>
<name>U7VAR9_9FUSO</name>
<dbReference type="PANTHER" id="PTHR43649:SF11">
    <property type="entry name" value="ABC TRANSPORTER SUBSTRATE-BINDING PROTEIN YESO-RELATED"/>
    <property type="match status" value="1"/>
</dbReference>
<dbReference type="InterPro" id="IPR050490">
    <property type="entry name" value="Bact_solute-bd_prot1"/>
</dbReference>
<gene>
    <name evidence="1" type="ORF">HMPREF0202_02215</name>
</gene>
<evidence type="ECO:0000313" key="2">
    <source>
        <dbReference type="Proteomes" id="UP000017081"/>
    </source>
</evidence>
<dbReference type="HOGENOM" id="CLU_031285_5_0_0"/>
<sequence length="432" mass="48843">MSYKKVFFLSLTALSIFTACNKDKENISSSTPSNQNITLRVSWWGGDDRHKKTIEALKLFEEKYPNIKIKSEYGGWQGWQEKITTQMAGDMAADLIQINWNWINIFSKNGDGFYNLNDLSTTLDLNQYDKNILEQCVINNKLNAIPYGVAGRVFLYNKTTYDKVGLPLPKSFQDIVTSTQIMKEKLGPDYFGFESDYYGALLLMLYKLEQETGKPFIVNNKVAYSQQELKNAADFYLNLVNTKTIPSLEDRAAAGNIQLDQHPSWIVGKFGGTYEWDSASLKWRDSLEEGQELVVGEYPKDFGLHKSGFSKVSMAFAINKNTKYPKETAELLNFLISDPEAVKILGVSRGIPANTSAVTTLKENNLLDSFILEANNKVIDFAGKGIHPLFEHKQLHVALKDIIDKLGYKQLSPEDASNQIINVTNEFLKENN</sequence>
<reference evidence="1 2" key="1">
    <citation type="submission" date="2013-08" db="EMBL/GenBank/DDBJ databases">
        <authorList>
            <person name="Weinstock G."/>
            <person name="Sodergren E."/>
            <person name="Wylie T."/>
            <person name="Fulton L."/>
            <person name="Fulton R."/>
            <person name="Fronick C."/>
            <person name="O'Laughlin M."/>
            <person name="Godfrey J."/>
            <person name="Miner T."/>
            <person name="Herter B."/>
            <person name="Appelbaum E."/>
            <person name="Cordes M."/>
            <person name="Lek S."/>
            <person name="Wollam A."/>
            <person name="Pepin K.H."/>
            <person name="Palsikar V.B."/>
            <person name="Mitreva M."/>
            <person name="Wilson R.K."/>
        </authorList>
    </citation>
    <scope>NUCLEOTIDE SEQUENCE [LARGE SCALE GENOMIC DNA]</scope>
    <source>
        <strain evidence="1 2">ATCC BAA-474</strain>
    </source>
</reference>
<protein>
    <submittedName>
        <fullName evidence="1">ABC transporter, solute-binding protein</fullName>
    </submittedName>
</protein>
<dbReference type="SUPFAM" id="SSF53850">
    <property type="entry name" value="Periplasmic binding protein-like II"/>
    <property type="match status" value="1"/>
</dbReference>
<dbReference type="Proteomes" id="UP000017081">
    <property type="component" value="Unassembled WGS sequence"/>
</dbReference>
<dbReference type="PANTHER" id="PTHR43649">
    <property type="entry name" value="ARABINOSE-BINDING PROTEIN-RELATED"/>
    <property type="match status" value="1"/>
</dbReference>
<accession>U7VAR9</accession>
<comment type="caution">
    <text evidence="1">The sequence shown here is derived from an EMBL/GenBank/DDBJ whole genome shotgun (WGS) entry which is preliminary data.</text>
</comment>
<dbReference type="eggNOG" id="COG1653">
    <property type="taxonomic scope" value="Bacteria"/>
</dbReference>
<dbReference type="InterPro" id="IPR006059">
    <property type="entry name" value="SBP"/>
</dbReference>
<keyword evidence="2" id="KW-1185">Reference proteome</keyword>
<evidence type="ECO:0000313" key="1">
    <source>
        <dbReference type="EMBL" id="ERT67893.1"/>
    </source>
</evidence>